<dbReference type="PRINTS" id="PR00302">
    <property type="entry name" value="LUPUSLA"/>
</dbReference>
<dbReference type="Proteomes" id="UP001652625">
    <property type="component" value="Chromosome 06"/>
</dbReference>
<dbReference type="PANTHER" id="PTHR22792:SF166">
    <property type="entry name" value="LUPUS LA PROTEIN HOMOLOG"/>
    <property type="match status" value="1"/>
</dbReference>
<feature type="compositionally biased region" description="Basic and acidic residues" evidence="4">
    <location>
        <begin position="335"/>
        <end position="347"/>
    </location>
</feature>
<evidence type="ECO:0000256" key="4">
    <source>
        <dbReference type="SAM" id="MobiDB-lite"/>
    </source>
</evidence>
<feature type="domain" description="HTH La-type RNA-binding" evidence="6">
    <location>
        <begin position="14"/>
        <end position="95"/>
    </location>
</feature>
<dbReference type="InterPro" id="IPR036390">
    <property type="entry name" value="WH_DNA-bd_sf"/>
</dbReference>
<feature type="domain" description="RRM" evidence="5">
    <location>
        <begin position="225"/>
        <end position="298"/>
    </location>
</feature>
<protein>
    <submittedName>
        <fullName evidence="8">Lupus La protein isoform X2</fullName>
    </submittedName>
</protein>
<evidence type="ECO:0000259" key="5">
    <source>
        <dbReference type="SMART" id="SM00360"/>
    </source>
</evidence>
<dbReference type="SUPFAM" id="SSF46785">
    <property type="entry name" value="Winged helix' DNA-binding domain"/>
    <property type="match status" value="1"/>
</dbReference>
<sequence>MTEESVKSEETDASPLEKKIIRQIEYYFGDVNLPKDKFLNEKMQEDDKWITIECLTTFARLKQLSTDLDEIKNALKKSQSGLLEIHETEYKIRRSENHPLPDHDDPMIRKASKEKTLYMKGFPELFTIDDAQEFFDKQNIKTVFIKLRKDAEKKFKGSLFVEVGTLDEVKLLTDNKDLKYGESSLMVMLRDDYFKSKSIEKKDSHKKDHIGHEEKFKLDIKSGAVLHFKGVGEETNREILKELFGQHHQIAWVDFEKGDTEGFIRFQDEHAAKNAIDSVKNANDEKKIIINGVESTVRVLEGEEEENYWKTLRLDMQKRKGGKNNRGRRNNRGGGGDRRGGGRDSKFQGKRKRPWVEKTDDNDSTVESKENAEKTEKLSKLDSEN</sequence>
<dbReference type="InterPro" id="IPR006630">
    <property type="entry name" value="La_HTH"/>
</dbReference>
<organism evidence="7 8">
    <name type="scientific">Hydra vulgaris</name>
    <name type="common">Hydra</name>
    <name type="synonym">Hydra attenuata</name>
    <dbReference type="NCBI Taxonomy" id="6087"/>
    <lineage>
        <taxon>Eukaryota</taxon>
        <taxon>Metazoa</taxon>
        <taxon>Cnidaria</taxon>
        <taxon>Hydrozoa</taxon>
        <taxon>Hydroidolina</taxon>
        <taxon>Anthoathecata</taxon>
        <taxon>Aplanulata</taxon>
        <taxon>Hydridae</taxon>
        <taxon>Hydra</taxon>
    </lineage>
</organism>
<evidence type="ECO:0000256" key="1">
    <source>
        <dbReference type="ARBA" id="ARBA00004123"/>
    </source>
</evidence>
<dbReference type="InterPro" id="IPR000504">
    <property type="entry name" value="RRM_dom"/>
</dbReference>
<evidence type="ECO:0000256" key="3">
    <source>
        <dbReference type="ARBA" id="ARBA00023242"/>
    </source>
</evidence>
<accession>A0ABM4C0V2</accession>
<evidence type="ECO:0000259" key="6">
    <source>
        <dbReference type="SMART" id="SM00715"/>
    </source>
</evidence>
<dbReference type="CDD" id="cd12291">
    <property type="entry name" value="RRM1_La"/>
    <property type="match status" value="1"/>
</dbReference>
<gene>
    <name evidence="8" type="primary">LOC100210886</name>
</gene>
<reference evidence="8" key="1">
    <citation type="submission" date="2025-08" db="UniProtKB">
        <authorList>
            <consortium name="RefSeq"/>
        </authorList>
    </citation>
    <scope>IDENTIFICATION</scope>
</reference>
<evidence type="ECO:0000256" key="2">
    <source>
        <dbReference type="ARBA" id="ARBA00022884"/>
    </source>
</evidence>
<evidence type="ECO:0000313" key="8">
    <source>
        <dbReference type="RefSeq" id="XP_065655164.1"/>
    </source>
</evidence>
<comment type="subcellular location">
    <subcellularLocation>
        <location evidence="1">Nucleus</location>
    </subcellularLocation>
</comment>
<dbReference type="SMART" id="SM00360">
    <property type="entry name" value="RRM"/>
    <property type="match status" value="2"/>
</dbReference>
<dbReference type="Gene3D" id="3.30.70.330">
    <property type="match status" value="2"/>
</dbReference>
<dbReference type="CDD" id="cd12541">
    <property type="entry name" value="RRM2_La"/>
    <property type="match status" value="1"/>
</dbReference>
<proteinExistence type="predicted"/>
<feature type="region of interest" description="Disordered" evidence="4">
    <location>
        <begin position="315"/>
        <end position="385"/>
    </location>
</feature>
<dbReference type="Gene3D" id="1.10.10.10">
    <property type="entry name" value="Winged helix-like DNA-binding domain superfamily/Winged helix DNA-binding domain"/>
    <property type="match status" value="1"/>
</dbReference>
<keyword evidence="3" id="KW-0539">Nucleus</keyword>
<dbReference type="SUPFAM" id="SSF54928">
    <property type="entry name" value="RNA-binding domain, RBD"/>
    <property type="match status" value="2"/>
</dbReference>
<dbReference type="Pfam" id="PF08777">
    <property type="entry name" value="RRM_3"/>
    <property type="match status" value="1"/>
</dbReference>
<dbReference type="InterPro" id="IPR002344">
    <property type="entry name" value="Lupus_La"/>
</dbReference>
<dbReference type="PANTHER" id="PTHR22792">
    <property type="entry name" value="LUPUS LA PROTEIN-RELATED"/>
    <property type="match status" value="1"/>
</dbReference>
<keyword evidence="7" id="KW-1185">Reference proteome</keyword>
<evidence type="ECO:0000313" key="7">
    <source>
        <dbReference type="Proteomes" id="UP001652625"/>
    </source>
</evidence>
<dbReference type="GeneID" id="100210886"/>
<dbReference type="SMART" id="SM00715">
    <property type="entry name" value="LA"/>
    <property type="match status" value="1"/>
</dbReference>
<dbReference type="InterPro" id="IPR014886">
    <property type="entry name" value="La_xRRM"/>
</dbReference>
<dbReference type="InterPro" id="IPR036388">
    <property type="entry name" value="WH-like_DNA-bd_sf"/>
</dbReference>
<dbReference type="InterPro" id="IPR035979">
    <property type="entry name" value="RBD_domain_sf"/>
</dbReference>
<name>A0ABM4C0V2_HYDVU</name>
<dbReference type="InterPro" id="IPR045180">
    <property type="entry name" value="La_dom_prot"/>
</dbReference>
<feature type="domain" description="RRM" evidence="5">
    <location>
        <begin position="116"/>
        <end position="188"/>
    </location>
</feature>
<feature type="compositionally biased region" description="Basic residues" evidence="4">
    <location>
        <begin position="319"/>
        <end position="331"/>
    </location>
</feature>
<dbReference type="RefSeq" id="XP_065655164.1">
    <property type="nucleotide sequence ID" value="XM_065799092.1"/>
</dbReference>
<dbReference type="Pfam" id="PF05383">
    <property type="entry name" value="La"/>
    <property type="match status" value="1"/>
</dbReference>
<dbReference type="InterPro" id="IPR012677">
    <property type="entry name" value="Nucleotide-bd_a/b_plait_sf"/>
</dbReference>
<feature type="compositionally biased region" description="Basic and acidic residues" evidence="4">
    <location>
        <begin position="354"/>
        <end position="385"/>
    </location>
</feature>
<keyword evidence="2" id="KW-0694">RNA-binding</keyword>